<dbReference type="OrthoDB" id="5841113at2759"/>
<keyword evidence="1" id="KW-0472">Membrane</keyword>
<reference evidence="2 3" key="2">
    <citation type="submission" date="2018-11" db="EMBL/GenBank/DDBJ databases">
        <authorList>
            <consortium name="Pathogen Informatics"/>
        </authorList>
    </citation>
    <scope>NUCLEOTIDE SEQUENCE [LARGE SCALE GENOMIC DNA]</scope>
</reference>
<keyword evidence="1" id="KW-0812">Transmembrane</keyword>
<dbReference type="AlphaFoldDB" id="A0A0N5D3M5"/>
<sequence>MNSVIGDTTVRDVGANVSMYDISMYGTDKKNITKKERMKRHARKMLKAGLREDECYCCSLEGSPTTACLIISVLIFLIIFCLIAFALMSAGLDFQATFSEPTMYTHY</sequence>
<evidence type="ECO:0000313" key="2">
    <source>
        <dbReference type="EMBL" id="VDN04994.1"/>
    </source>
</evidence>
<organism evidence="4">
    <name type="scientific">Thelazia callipaeda</name>
    <name type="common">Oriental eyeworm</name>
    <name type="synonym">Parasitic nematode</name>
    <dbReference type="NCBI Taxonomy" id="103827"/>
    <lineage>
        <taxon>Eukaryota</taxon>
        <taxon>Metazoa</taxon>
        <taxon>Ecdysozoa</taxon>
        <taxon>Nematoda</taxon>
        <taxon>Chromadorea</taxon>
        <taxon>Rhabditida</taxon>
        <taxon>Spirurina</taxon>
        <taxon>Spiruromorpha</taxon>
        <taxon>Thelazioidea</taxon>
        <taxon>Thelaziidae</taxon>
        <taxon>Thelazia</taxon>
    </lineage>
</organism>
<gene>
    <name evidence="2" type="ORF">TCLT_LOCUS7528</name>
</gene>
<name>A0A0N5D3M5_THECL</name>
<accession>A0A0N5D3M5</accession>
<dbReference type="EMBL" id="UYYF01004518">
    <property type="protein sequence ID" value="VDN04994.1"/>
    <property type="molecule type" value="Genomic_DNA"/>
</dbReference>
<evidence type="ECO:0000313" key="4">
    <source>
        <dbReference type="WBParaSite" id="TCLT_0000753901-mRNA-1"/>
    </source>
</evidence>
<protein>
    <submittedName>
        <fullName evidence="4">Expressed conserved protein</fullName>
    </submittedName>
</protein>
<keyword evidence="3" id="KW-1185">Reference proteome</keyword>
<evidence type="ECO:0000256" key="1">
    <source>
        <dbReference type="SAM" id="Phobius"/>
    </source>
</evidence>
<proteinExistence type="predicted"/>
<dbReference type="OMA" id="DECFCCS"/>
<feature type="transmembrane region" description="Helical" evidence="1">
    <location>
        <begin position="69"/>
        <end position="88"/>
    </location>
</feature>
<dbReference type="WBParaSite" id="TCLT_0000753901-mRNA-1">
    <property type="protein sequence ID" value="TCLT_0000753901-mRNA-1"/>
    <property type="gene ID" value="TCLT_0000753901"/>
</dbReference>
<keyword evidence="1" id="KW-1133">Transmembrane helix</keyword>
<dbReference type="Proteomes" id="UP000276776">
    <property type="component" value="Unassembled WGS sequence"/>
</dbReference>
<reference evidence="4" key="1">
    <citation type="submission" date="2017-02" db="UniProtKB">
        <authorList>
            <consortium name="WormBaseParasite"/>
        </authorList>
    </citation>
    <scope>IDENTIFICATION</scope>
</reference>
<evidence type="ECO:0000313" key="3">
    <source>
        <dbReference type="Proteomes" id="UP000276776"/>
    </source>
</evidence>